<gene>
    <name evidence="4" type="ORF">QYE76_010733</name>
</gene>
<evidence type="ECO:0000313" key="4">
    <source>
        <dbReference type="EMBL" id="KAK1694036.1"/>
    </source>
</evidence>
<dbReference type="AlphaFoldDB" id="A0AAD8X2F9"/>
<dbReference type="InterPro" id="IPR036397">
    <property type="entry name" value="RNaseH_sf"/>
</dbReference>
<keyword evidence="5" id="KW-1185">Reference proteome</keyword>
<protein>
    <recommendedName>
        <fullName evidence="3">Integrase catalytic domain-containing protein</fullName>
    </recommendedName>
</protein>
<dbReference type="InterPro" id="IPR000477">
    <property type="entry name" value="RT_dom"/>
</dbReference>
<dbReference type="SUPFAM" id="SSF56672">
    <property type="entry name" value="DNA/RNA polymerases"/>
    <property type="match status" value="1"/>
</dbReference>
<dbReference type="Gene3D" id="3.10.10.10">
    <property type="entry name" value="HIV Type 1 Reverse Transcriptase, subunit A, domain 1"/>
    <property type="match status" value="1"/>
</dbReference>
<feature type="compositionally biased region" description="Polar residues" evidence="2">
    <location>
        <begin position="366"/>
        <end position="378"/>
    </location>
</feature>
<dbReference type="PROSITE" id="PS50994">
    <property type="entry name" value="INTEGRASE"/>
    <property type="match status" value="1"/>
</dbReference>
<feature type="region of interest" description="Disordered" evidence="2">
    <location>
        <begin position="356"/>
        <end position="411"/>
    </location>
</feature>
<dbReference type="Pfam" id="PF00078">
    <property type="entry name" value="RVT_1"/>
    <property type="match status" value="1"/>
</dbReference>
<organism evidence="4 5">
    <name type="scientific">Lolium multiflorum</name>
    <name type="common">Italian ryegrass</name>
    <name type="synonym">Lolium perenne subsp. multiflorum</name>
    <dbReference type="NCBI Taxonomy" id="4521"/>
    <lineage>
        <taxon>Eukaryota</taxon>
        <taxon>Viridiplantae</taxon>
        <taxon>Streptophyta</taxon>
        <taxon>Embryophyta</taxon>
        <taxon>Tracheophyta</taxon>
        <taxon>Spermatophyta</taxon>
        <taxon>Magnoliopsida</taxon>
        <taxon>Liliopsida</taxon>
        <taxon>Poales</taxon>
        <taxon>Poaceae</taxon>
        <taxon>BOP clade</taxon>
        <taxon>Pooideae</taxon>
        <taxon>Poodae</taxon>
        <taxon>Poeae</taxon>
        <taxon>Poeae Chloroplast Group 2 (Poeae type)</taxon>
        <taxon>Loliodinae</taxon>
        <taxon>Loliinae</taxon>
        <taxon>Lolium</taxon>
    </lineage>
</organism>
<dbReference type="InterPro" id="IPR050951">
    <property type="entry name" value="Retrovirus_Pol_polyprotein"/>
</dbReference>
<feature type="domain" description="Integrase catalytic" evidence="3">
    <location>
        <begin position="527"/>
        <end position="716"/>
    </location>
</feature>
<reference evidence="4" key="1">
    <citation type="submission" date="2023-07" db="EMBL/GenBank/DDBJ databases">
        <title>A chromosome-level genome assembly of Lolium multiflorum.</title>
        <authorList>
            <person name="Chen Y."/>
            <person name="Copetti D."/>
            <person name="Kolliker R."/>
            <person name="Studer B."/>
        </authorList>
    </citation>
    <scope>NUCLEOTIDE SEQUENCE</scope>
    <source>
        <strain evidence="4">02402/16</strain>
        <tissue evidence="4">Leaf</tissue>
    </source>
</reference>
<name>A0AAD8X2F9_LOLMU</name>
<dbReference type="GO" id="GO:0015074">
    <property type="term" value="P:DNA integration"/>
    <property type="evidence" value="ECO:0007669"/>
    <property type="project" value="InterPro"/>
</dbReference>
<accession>A0AAD8X2F9</accession>
<dbReference type="Gene3D" id="3.30.420.10">
    <property type="entry name" value="Ribonuclease H-like superfamily/Ribonuclease H"/>
    <property type="match status" value="1"/>
</dbReference>
<evidence type="ECO:0000256" key="1">
    <source>
        <dbReference type="SAM" id="Coils"/>
    </source>
</evidence>
<dbReference type="GO" id="GO:0003676">
    <property type="term" value="F:nucleic acid binding"/>
    <property type="evidence" value="ECO:0007669"/>
    <property type="project" value="InterPro"/>
</dbReference>
<comment type="caution">
    <text evidence="4">The sequence shown here is derived from an EMBL/GenBank/DDBJ whole genome shotgun (WGS) entry which is preliminary data.</text>
</comment>
<dbReference type="InterPro" id="IPR043502">
    <property type="entry name" value="DNA/RNA_pol_sf"/>
</dbReference>
<dbReference type="Proteomes" id="UP001231189">
    <property type="component" value="Unassembled WGS sequence"/>
</dbReference>
<proteinExistence type="predicted"/>
<evidence type="ECO:0000256" key="2">
    <source>
        <dbReference type="SAM" id="MobiDB-lite"/>
    </source>
</evidence>
<dbReference type="InterPro" id="IPR001584">
    <property type="entry name" value="Integrase_cat-core"/>
</dbReference>
<keyword evidence="1" id="KW-0175">Coiled coil</keyword>
<dbReference type="InterPro" id="IPR012337">
    <property type="entry name" value="RNaseH-like_sf"/>
</dbReference>
<feature type="compositionally biased region" description="Basic and acidic residues" evidence="2">
    <location>
        <begin position="394"/>
        <end position="410"/>
    </location>
</feature>
<feature type="region of interest" description="Disordered" evidence="2">
    <location>
        <begin position="240"/>
        <end position="293"/>
    </location>
</feature>
<sequence length="829" mass="92879">MDRGKQEKTHLVDFIPHPPSRVDACAYLEEPIVMTFGEFRFGVNKEGSYRLEVPISSEFSAVDSNFSSSDEEFSSPRFVDSKASGKLAKIFSNTSFESSADSFISSDSDSVDSFNFIDKSVAIGKVFTTLYDGVTNPDKNQYAKYHQIYAIEEAGRSEPETSEAFDDLGNPYIDPADLRKGLGTKYAGTSTRAKVQLPQAAWDRAARAMDGSEPMTTTATVQELQAYQYRLARVSRELEKQTASLNRRKEAASASSRRRAELSRQSETSADSHREARRRARSRLQNIPEEERGNIIQNLDMSFMTIDTRGNIIPKTPEAGYMATQAYILASRPPPGDPREPLFNMAMAGVGVMGTAFAATPPEGNPRQNSPRPTTTVQDPPRTSGARDTAVQVRVDRARQERRERQHSPEVADEDMCGLPCFTRRVRKTRVPKGFKLPENFKKFDGLQDPEDWLVDYLEMVKLVGGTRATAMQSIQVHLSGAARSWIKKLPPGSIDSWDNFEDIFIRLKEEDEAKTAFITPYGVFCYKTMPFGLKNAGATYQRMMQKCLATQIGKNVQVYIDDVVITSKKGSTLIEDLKETFDNLDKFCLKLNPTKCSFGVPAGELLGIVTDNGSNFTSKEFKAYCAEVGIKLSFASVAHPQTNGQVEKANGIICNGIKKRLLGPLEKARHTWPEELPSVLWSIRTTPNTATQETPFFLVHGAEAVLPIEIEHDSPRVTEYDEETSRKALEDDVDALDEARDEVLSRVAKYQQDLKNYHSRRLRPRSFQVGDLVLRLNQKSHEKLESPWLGPYIVTEVIEGGAYRIKDKKTGIAEPNPWNVAQLRRFDA</sequence>
<feature type="compositionally biased region" description="Basic and acidic residues" evidence="2">
    <location>
        <begin position="258"/>
        <end position="274"/>
    </location>
</feature>
<evidence type="ECO:0000313" key="5">
    <source>
        <dbReference type="Proteomes" id="UP001231189"/>
    </source>
</evidence>
<dbReference type="PANTHER" id="PTHR37984">
    <property type="entry name" value="PROTEIN CBG26694"/>
    <property type="match status" value="1"/>
</dbReference>
<dbReference type="CDD" id="cd01647">
    <property type="entry name" value="RT_LTR"/>
    <property type="match status" value="1"/>
</dbReference>
<dbReference type="SUPFAM" id="SSF53098">
    <property type="entry name" value="Ribonuclease H-like"/>
    <property type="match status" value="1"/>
</dbReference>
<evidence type="ECO:0000259" key="3">
    <source>
        <dbReference type="PROSITE" id="PS50994"/>
    </source>
</evidence>
<feature type="coiled-coil region" evidence="1">
    <location>
        <begin position="727"/>
        <end position="754"/>
    </location>
</feature>
<dbReference type="EMBL" id="JAUUTY010000001">
    <property type="protein sequence ID" value="KAK1694036.1"/>
    <property type="molecule type" value="Genomic_DNA"/>
</dbReference>
<dbReference type="PANTHER" id="PTHR37984:SF5">
    <property type="entry name" value="PROTEIN NYNRIN-LIKE"/>
    <property type="match status" value="1"/>
</dbReference>